<proteinExistence type="predicted"/>
<keyword evidence="3" id="KW-0472">Membrane</keyword>
<feature type="transmembrane region" description="Helical" evidence="3">
    <location>
        <begin position="93"/>
        <end position="114"/>
    </location>
</feature>
<dbReference type="InterPro" id="IPR011129">
    <property type="entry name" value="CSD"/>
</dbReference>
<organism evidence="5 6">
    <name type="scientific">Undibacterium amnicola</name>
    <dbReference type="NCBI Taxonomy" id="1834038"/>
    <lineage>
        <taxon>Bacteria</taxon>
        <taxon>Pseudomonadati</taxon>
        <taxon>Pseudomonadota</taxon>
        <taxon>Betaproteobacteria</taxon>
        <taxon>Burkholderiales</taxon>
        <taxon>Oxalobacteraceae</taxon>
        <taxon>Undibacterium</taxon>
    </lineage>
</organism>
<dbReference type="RefSeq" id="WP_186892381.1">
    <property type="nucleotide sequence ID" value="NZ_JACOFU010000009.1"/>
</dbReference>
<protein>
    <submittedName>
        <fullName evidence="5">Cold shock domain-containing protein</fullName>
    </submittedName>
</protein>
<feature type="domain" description="CSD" evidence="4">
    <location>
        <begin position="2"/>
        <end position="67"/>
    </location>
</feature>
<dbReference type="PANTHER" id="PTHR12962">
    <property type="entry name" value="CALCIUM-REGULATED HEAT STABLE PROTEIN CRHSP-24-RELATED"/>
    <property type="match status" value="1"/>
</dbReference>
<dbReference type="SUPFAM" id="SSF50249">
    <property type="entry name" value="Nucleic acid-binding proteins"/>
    <property type="match status" value="1"/>
</dbReference>
<dbReference type="Gene3D" id="2.40.50.140">
    <property type="entry name" value="Nucleic acid-binding proteins"/>
    <property type="match status" value="1"/>
</dbReference>
<keyword evidence="3" id="KW-0812">Transmembrane</keyword>
<sequence>MRLSGVLKSWNDDRGFGFITQANGGMDLFVHISSMSHAGTRPSTGEKLTYELGQGKDGKPQAIKVTRDTGNLASKEFTYYAERQTRPKSKTPSFPRLSLLLIIAVLGVFGFQYYQTKVDNFAVNETSTSPAPTTAREPVTELRRSLDTSPANFSCDGRTHCSQMTSCAEAKFFLKNCPNTKMDGNNDGEPCEQQWCTNE</sequence>
<dbReference type="PRINTS" id="PR00050">
    <property type="entry name" value="COLDSHOCK"/>
</dbReference>
<dbReference type="InterPro" id="IPR002059">
    <property type="entry name" value="CSP_DNA-bd"/>
</dbReference>
<reference evidence="5 6" key="1">
    <citation type="submission" date="2020-08" db="EMBL/GenBank/DDBJ databases">
        <title>Novel species isolated from subtropical streams in China.</title>
        <authorList>
            <person name="Lu H."/>
        </authorList>
    </citation>
    <scope>NUCLEOTIDE SEQUENCE [LARGE SCALE GENOMIC DNA]</scope>
    <source>
        <strain evidence="5 6">KCTC 52442</strain>
    </source>
</reference>
<dbReference type="PROSITE" id="PS51857">
    <property type="entry name" value="CSD_2"/>
    <property type="match status" value="1"/>
</dbReference>
<dbReference type="CDD" id="cd04458">
    <property type="entry name" value="CSP_CDS"/>
    <property type="match status" value="1"/>
</dbReference>
<dbReference type="InterPro" id="IPR019844">
    <property type="entry name" value="CSD_CS"/>
</dbReference>
<comment type="subcellular location">
    <subcellularLocation>
        <location evidence="2">Cytoplasm</location>
    </subcellularLocation>
</comment>
<keyword evidence="1" id="KW-0597">Phosphoprotein</keyword>
<dbReference type="SMART" id="SM00357">
    <property type="entry name" value="CSP"/>
    <property type="match status" value="1"/>
</dbReference>
<comment type="caution">
    <text evidence="5">The sequence shown here is derived from an EMBL/GenBank/DDBJ whole genome shotgun (WGS) entry which is preliminary data.</text>
</comment>
<dbReference type="Proteomes" id="UP000643610">
    <property type="component" value="Unassembled WGS sequence"/>
</dbReference>
<dbReference type="InterPro" id="IPR012340">
    <property type="entry name" value="NA-bd_OB-fold"/>
</dbReference>
<dbReference type="InterPro" id="IPR008613">
    <property type="entry name" value="Excalibur_Ca-bd_domain"/>
</dbReference>
<evidence type="ECO:0000256" key="3">
    <source>
        <dbReference type="SAM" id="Phobius"/>
    </source>
</evidence>
<dbReference type="Pfam" id="PF00313">
    <property type="entry name" value="CSD"/>
    <property type="match status" value="1"/>
</dbReference>
<evidence type="ECO:0000313" key="5">
    <source>
        <dbReference type="EMBL" id="MBC3833333.1"/>
    </source>
</evidence>
<name>A0ABR6XVD6_9BURK</name>
<keyword evidence="6" id="KW-1185">Reference proteome</keyword>
<accession>A0ABR6XVD6</accession>
<evidence type="ECO:0000259" key="4">
    <source>
        <dbReference type="PROSITE" id="PS51857"/>
    </source>
</evidence>
<keyword evidence="3" id="KW-1133">Transmembrane helix</keyword>
<dbReference type="Pfam" id="PF05901">
    <property type="entry name" value="Excalibur"/>
    <property type="match status" value="1"/>
</dbReference>
<dbReference type="InterPro" id="IPR052069">
    <property type="entry name" value="Ca-reg_mRNA-binding_domain"/>
</dbReference>
<evidence type="ECO:0000256" key="2">
    <source>
        <dbReference type="RuleBase" id="RU000408"/>
    </source>
</evidence>
<dbReference type="PROSITE" id="PS00352">
    <property type="entry name" value="CSD_1"/>
    <property type="match status" value="1"/>
</dbReference>
<evidence type="ECO:0000313" key="6">
    <source>
        <dbReference type="Proteomes" id="UP000643610"/>
    </source>
</evidence>
<gene>
    <name evidence="5" type="ORF">H8K33_17615</name>
</gene>
<dbReference type="PANTHER" id="PTHR12962:SF1">
    <property type="entry name" value="COLD SHOCK DOMAIN-CONTAINING PROTEIN CG9705"/>
    <property type="match status" value="1"/>
</dbReference>
<evidence type="ECO:0000256" key="1">
    <source>
        <dbReference type="ARBA" id="ARBA00022553"/>
    </source>
</evidence>
<dbReference type="EMBL" id="JACOFU010000009">
    <property type="protein sequence ID" value="MBC3833333.1"/>
    <property type="molecule type" value="Genomic_DNA"/>
</dbReference>